<evidence type="ECO:0000313" key="1">
    <source>
        <dbReference type="EMBL" id="PIR74576.1"/>
    </source>
</evidence>
<evidence type="ECO:0000313" key="2">
    <source>
        <dbReference type="Proteomes" id="UP000230154"/>
    </source>
</evidence>
<reference evidence="2" key="1">
    <citation type="submission" date="2017-09" db="EMBL/GenBank/DDBJ databases">
        <title>Depth-based differentiation of microbial function through sediment-hosted aquifers and enrichment of novel symbionts in the deep terrestrial subsurface.</title>
        <authorList>
            <person name="Probst A.J."/>
            <person name="Ladd B."/>
            <person name="Jarett J.K."/>
            <person name="Geller-Mcgrath D.E."/>
            <person name="Sieber C.M.K."/>
            <person name="Emerson J.B."/>
            <person name="Anantharaman K."/>
            <person name="Thomas B.C."/>
            <person name="Malmstrom R."/>
            <person name="Stieglmeier M."/>
            <person name="Klingl A."/>
            <person name="Woyke T."/>
            <person name="Ryan C.M."/>
            <person name="Banfield J.F."/>
        </authorList>
    </citation>
    <scope>NUCLEOTIDE SEQUENCE [LARGE SCALE GENOMIC DNA]</scope>
</reference>
<protein>
    <submittedName>
        <fullName evidence="1">Uncharacterized protein</fullName>
    </submittedName>
</protein>
<name>A0A2H0TSR3_9BACT</name>
<accession>A0A2H0TSR3</accession>
<proteinExistence type="predicted"/>
<gene>
    <name evidence="1" type="ORF">COU35_01715</name>
</gene>
<dbReference type="Proteomes" id="UP000230154">
    <property type="component" value="Unassembled WGS sequence"/>
</dbReference>
<sequence length="209" mass="23669">MFRFYTDNLLSGEYGTLRSAIKDPIHDLADISVAGSLFIRNISILSKLELGSWKDGEHILSFHEALERAITNMHPLILPNEVEIAEGIRTLPVMLDEKYGLVLFENILFAFADLYQFYECDGPFMLHVSLRDGAVFVCEARFACKQPMMVPDDPLNKKQLFADAQSVWSRVSLPLYVAGQIMERAGGRLRIEKSDDLEKLFCVAVDYSV</sequence>
<dbReference type="EMBL" id="PFCB01000016">
    <property type="protein sequence ID" value="PIR74576.1"/>
    <property type="molecule type" value="Genomic_DNA"/>
</dbReference>
<dbReference type="AlphaFoldDB" id="A0A2H0TSR3"/>
<organism evidence="1 2">
    <name type="scientific">Candidatus Magasanikbacteria bacterium CG10_big_fil_rev_8_21_14_0_10_47_10</name>
    <dbReference type="NCBI Taxonomy" id="1974652"/>
    <lineage>
        <taxon>Bacteria</taxon>
        <taxon>Candidatus Magasanikiibacteriota</taxon>
    </lineage>
</organism>
<comment type="caution">
    <text evidence="1">The sequence shown here is derived from an EMBL/GenBank/DDBJ whole genome shotgun (WGS) entry which is preliminary data.</text>
</comment>